<dbReference type="EMBL" id="OV651815">
    <property type="protein sequence ID" value="CAH1108393.1"/>
    <property type="molecule type" value="Genomic_DNA"/>
</dbReference>
<feature type="region of interest" description="Disordered" evidence="1">
    <location>
        <begin position="197"/>
        <end position="219"/>
    </location>
</feature>
<feature type="compositionally biased region" description="Basic and acidic residues" evidence="1">
    <location>
        <begin position="83"/>
        <end position="104"/>
    </location>
</feature>
<feature type="region of interest" description="Disordered" evidence="1">
    <location>
        <begin position="696"/>
        <end position="723"/>
    </location>
</feature>
<evidence type="ECO:0000313" key="3">
    <source>
        <dbReference type="Proteomes" id="UP001153636"/>
    </source>
</evidence>
<protein>
    <submittedName>
        <fullName evidence="2">Uncharacterized protein</fullName>
    </submittedName>
</protein>
<proteinExistence type="predicted"/>
<feature type="region of interest" description="Disordered" evidence="1">
    <location>
        <begin position="47"/>
        <end position="116"/>
    </location>
</feature>
<organism evidence="2 3">
    <name type="scientific">Psylliodes chrysocephalus</name>
    <dbReference type="NCBI Taxonomy" id="3402493"/>
    <lineage>
        <taxon>Eukaryota</taxon>
        <taxon>Metazoa</taxon>
        <taxon>Ecdysozoa</taxon>
        <taxon>Arthropoda</taxon>
        <taxon>Hexapoda</taxon>
        <taxon>Insecta</taxon>
        <taxon>Pterygota</taxon>
        <taxon>Neoptera</taxon>
        <taxon>Endopterygota</taxon>
        <taxon>Coleoptera</taxon>
        <taxon>Polyphaga</taxon>
        <taxon>Cucujiformia</taxon>
        <taxon>Chrysomeloidea</taxon>
        <taxon>Chrysomelidae</taxon>
        <taxon>Galerucinae</taxon>
        <taxon>Alticini</taxon>
        <taxon>Psylliodes</taxon>
    </lineage>
</organism>
<feature type="compositionally biased region" description="Basic residues" evidence="1">
    <location>
        <begin position="52"/>
        <end position="69"/>
    </location>
</feature>
<sequence>MKNLIISIERLPLLSDVKKLSISVERLPLVRDVKKLRILVERLPDFNSNMPKTRKVVNAKRKSPRKPVPNKKYQQQNVYNKDVPPKKCYTEESNNERGLQKEKPQQNVKNTKNKKIEERQEFESKIKKNLLKSQSKESAPLVSRLRKFEDVNYFESSIEETPVKNIHINNGVKSKVPIYRQAFLVETKTNLKDPYDLDIDTEKEKRQKPKRNNSGKFDKTSYDILSNIRKKEKIAARKKRLVQKSPSKYDKHINKALNRVMMKVKAKKVVGENTDTQVVTKKAPEMLTLSLHQNKNKIVSQNELISEKTVFGNSVGHHSQEGFLGFNNNATNLSSDRLSMFSNVLQQNSQHCNLNTSQNISTITTNAVIEYHSTPKLKRSENSRINIVSDISIRNNMNSSLKKKFFTTDLIEESHNLREVFHNSSHLPNNQSVIDAHSDHTLQNDEQIYEHLGTDDYDTESELDEDEYFGFKESMGTSPVNVNFRRKCNLMRLPWRFQGYYRRNPHILKIKKNGLPCNQQEMVIDHEFVKRIENLSANNINKLPEPALPKPPVQTTMLHFVETTREHVEQPTRLSLFDYEDFEFAKLPRKPLMEIQPNQIVSTPRKVITSDLESPNMSIIPCNEENENLVPRYYNRKALEKKRDEQKEGRVDLLPPILNDQNDDVTDSDQHLFEDPEGEKNIDYSIKLPTIRYGNQKKRMRDGADKEKISKKKKKDTMTKTEEAEYEAWATKINKRFAEEDRHELTIE</sequence>
<evidence type="ECO:0000313" key="2">
    <source>
        <dbReference type="EMBL" id="CAH1108393.1"/>
    </source>
</evidence>
<accession>A0A9P0GCK9</accession>
<dbReference type="AlphaFoldDB" id="A0A9P0GCK9"/>
<dbReference type="OrthoDB" id="6784865at2759"/>
<keyword evidence="3" id="KW-1185">Reference proteome</keyword>
<gene>
    <name evidence="2" type="ORF">PSYICH_LOCUS9562</name>
</gene>
<evidence type="ECO:0000256" key="1">
    <source>
        <dbReference type="SAM" id="MobiDB-lite"/>
    </source>
</evidence>
<reference evidence="2" key="1">
    <citation type="submission" date="2022-01" db="EMBL/GenBank/DDBJ databases">
        <authorList>
            <person name="King R."/>
        </authorList>
    </citation>
    <scope>NUCLEOTIDE SEQUENCE</scope>
</reference>
<dbReference type="Proteomes" id="UP001153636">
    <property type="component" value="Chromosome 3"/>
</dbReference>
<name>A0A9P0GCK9_9CUCU</name>